<feature type="transmembrane region" description="Helical" evidence="1">
    <location>
        <begin position="93"/>
        <end position="112"/>
    </location>
</feature>
<feature type="transmembrane region" description="Helical" evidence="1">
    <location>
        <begin position="62"/>
        <end position="81"/>
    </location>
</feature>
<dbReference type="InterPro" id="IPR037185">
    <property type="entry name" value="EmrE-like"/>
</dbReference>
<organism evidence="3 4">
    <name type="scientific">Aestuariivirga litoralis</name>
    <dbReference type="NCBI Taxonomy" id="2650924"/>
    <lineage>
        <taxon>Bacteria</taxon>
        <taxon>Pseudomonadati</taxon>
        <taxon>Pseudomonadota</taxon>
        <taxon>Alphaproteobacteria</taxon>
        <taxon>Hyphomicrobiales</taxon>
        <taxon>Aestuariivirgaceae</taxon>
        <taxon>Aestuariivirga</taxon>
    </lineage>
</organism>
<evidence type="ECO:0000313" key="3">
    <source>
        <dbReference type="EMBL" id="PZF77103.1"/>
    </source>
</evidence>
<evidence type="ECO:0000259" key="2">
    <source>
        <dbReference type="Pfam" id="PF00892"/>
    </source>
</evidence>
<dbReference type="EMBL" id="QKVK01000004">
    <property type="protein sequence ID" value="PZF77103.1"/>
    <property type="molecule type" value="Genomic_DNA"/>
</dbReference>
<feature type="domain" description="EamA" evidence="2">
    <location>
        <begin position="7"/>
        <end position="134"/>
    </location>
</feature>
<keyword evidence="1" id="KW-0812">Transmembrane</keyword>
<evidence type="ECO:0000256" key="1">
    <source>
        <dbReference type="SAM" id="Phobius"/>
    </source>
</evidence>
<dbReference type="InterPro" id="IPR000620">
    <property type="entry name" value="EamA_dom"/>
</dbReference>
<dbReference type="AlphaFoldDB" id="A0A2W2CAA8"/>
<feature type="transmembrane region" description="Helical" evidence="1">
    <location>
        <begin position="36"/>
        <end position="56"/>
    </location>
</feature>
<feature type="transmembrane region" description="Helical" evidence="1">
    <location>
        <begin position="118"/>
        <end position="135"/>
    </location>
</feature>
<dbReference type="Pfam" id="PF00892">
    <property type="entry name" value="EamA"/>
    <property type="match status" value="1"/>
</dbReference>
<dbReference type="Proteomes" id="UP000248795">
    <property type="component" value="Unassembled WGS sequence"/>
</dbReference>
<protein>
    <recommendedName>
        <fullName evidence="2">EamA domain-containing protein</fullName>
    </recommendedName>
</protein>
<accession>A0A2W2CAA8</accession>
<dbReference type="PANTHER" id="PTHR22911">
    <property type="entry name" value="ACYL-MALONYL CONDENSING ENZYME-RELATED"/>
    <property type="match status" value="1"/>
</dbReference>
<gene>
    <name evidence="3" type="ORF">DK847_11100</name>
</gene>
<keyword evidence="1" id="KW-0472">Membrane</keyword>
<keyword evidence="4" id="KW-1185">Reference proteome</keyword>
<dbReference type="PANTHER" id="PTHR22911:SF103">
    <property type="entry name" value="BLR2811 PROTEIN"/>
    <property type="match status" value="1"/>
</dbReference>
<dbReference type="SUPFAM" id="SSF103481">
    <property type="entry name" value="Multidrug resistance efflux transporter EmrE"/>
    <property type="match status" value="1"/>
</dbReference>
<comment type="caution">
    <text evidence="3">The sequence shown here is derived from an EMBL/GenBank/DDBJ whole genome shotgun (WGS) entry which is preliminary data.</text>
</comment>
<proteinExistence type="predicted"/>
<feature type="transmembrane region" description="Helical" evidence="1">
    <location>
        <begin position="6"/>
        <end position="24"/>
    </location>
</feature>
<name>A0A2W2CAA8_9HYPH</name>
<evidence type="ECO:0000313" key="4">
    <source>
        <dbReference type="Proteomes" id="UP000248795"/>
    </source>
</evidence>
<dbReference type="GO" id="GO:0016020">
    <property type="term" value="C:membrane"/>
    <property type="evidence" value="ECO:0007669"/>
    <property type="project" value="InterPro"/>
</dbReference>
<keyword evidence="1" id="KW-1133">Transmembrane helix</keyword>
<reference evidence="4" key="1">
    <citation type="submission" date="2018-06" db="EMBL/GenBank/DDBJ databases">
        <title>Aestuariibacter litoralis strain KCTC 52945T.</title>
        <authorList>
            <person name="Li X."/>
            <person name="Salam N."/>
            <person name="Li J.-L."/>
            <person name="Chen Y.-M."/>
            <person name="Yang Z.-W."/>
            <person name="Zhang L.-Y."/>
            <person name="Han M.-X."/>
            <person name="Xiao M."/>
            <person name="Li W.-J."/>
        </authorList>
    </citation>
    <scope>NUCLEOTIDE SEQUENCE [LARGE SCALE GENOMIC DNA]</scope>
    <source>
        <strain evidence="4">KCTC 52945</strain>
    </source>
</reference>
<dbReference type="Gene3D" id="1.10.3730.20">
    <property type="match status" value="1"/>
</dbReference>
<sequence length="141" mass="15621">MGAYGYGTLFLLAAAVLNANYQILTRRVRGDDPLTSLLYTATAGAVVTSLLVPWFWDWPTAFDWLLLMGTGLAGGFGHLFLIRSFRAAPASVVSPFSYSSLIWATIFGFVIWGDWPDLWTWAGAALIIFSGLYIFSRERRA</sequence>